<accession>A0A8T1Z6K5</accession>
<evidence type="ECO:0000313" key="2">
    <source>
        <dbReference type="EMBL" id="KAG7554556.1"/>
    </source>
</evidence>
<name>A0A8T1Z6K5_ARASU</name>
<proteinExistence type="predicted"/>
<dbReference type="AlphaFoldDB" id="A0A8T1Z6K5"/>
<reference evidence="2 3" key="1">
    <citation type="submission" date="2020-12" db="EMBL/GenBank/DDBJ databases">
        <title>Concerted genomic and epigenomic changes stabilize Arabidopsis allopolyploids.</title>
        <authorList>
            <person name="Chen Z."/>
        </authorList>
    </citation>
    <scope>NUCLEOTIDE SEQUENCE [LARGE SCALE GENOMIC DNA]</scope>
    <source>
        <strain evidence="2">As9502</strain>
        <tissue evidence="2">Leaf</tissue>
    </source>
</reference>
<keyword evidence="3" id="KW-1185">Reference proteome</keyword>
<feature type="region of interest" description="Disordered" evidence="1">
    <location>
        <begin position="1"/>
        <end position="34"/>
    </location>
</feature>
<evidence type="ECO:0000256" key="1">
    <source>
        <dbReference type="SAM" id="MobiDB-lite"/>
    </source>
</evidence>
<comment type="caution">
    <text evidence="2">The sequence shown here is derived from an EMBL/GenBank/DDBJ whole genome shotgun (WGS) entry which is preliminary data.</text>
</comment>
<dbReference type="OrthoDB" id="10336492at2759"/>
<dbReference type="EMBL" id="JAEFBJ010000011">
    <property type="protein sequence ID" value="KAG7554556.1"/>
    <property type="molecule type" value="Genomic_DNA"/>
</dbReference>
<protein>
    <submittedName>
        <fullName evidence="2">Uncharacterized protein</fullName>
    </submittedName>
</protein>
<evidence type="ECO:0000313" key="3">
    <source>
        <dbReference type="Proteomes" id="UP000694251"/>
    </source>
</evidence>
<sequence>MESNQLRRDDDGDEIHGKEATTASSALSSWKPRKLPASGLKKNLLSFGGDDEQIALRVTTRKHNNEKDRVKSSSCPRKYRRCGDYGGDEIGGEDATAAVKVDEPLPRVTRMYKKGKDRVESSSSSNQAIISRCGFYTAEELLEHIKEAHWYRLSHPEDPHPYQDEIDAMRAIKKNIRPSPLPPCTSVVTFNGVRMNSSFEKRASVIFCDENPTARSWMMDTLLPGISPSVDQ</sequence>
<organism evidence="2 3">
    <name type="scientific">Arabidopsis suecica</name>
    <name type="common">Swedish thale-cress</name>
    <name type="synonym">Cardaminopsis suecica</name>
    <dbReference type="NCBI Taxonomy" id="45249"/>
    <lineage>
        <taxon>Eukaryota</taxon>
        <taxon>Viridiplantae</taxon>
        <taxon>Streptophyta</taxon>
        <taxon>Embryophyta</taxon>
        <taxon>Tracheophyta</taxon>
        <taxon>Spermatophyta</taxon>
        <taxon>Magnoliopsida</taxon>
        <taxon>eudicotyledons</taxon>
        <taxon>Gunneridae</taxon>
        <taxon>Pentapetalae</taxon>
        <taxon>rosids</taxon>
        <taxon>malvids</taxon>
        <taxon>Brassicales</taxon>
        <taxon>Brassicaceae</taxon>
        <taxon>Camelineae</taxon>
        <taxon>Arabidopsis</taxon>
    </lineage>
</organism>
<dbReference type="Proteomes" id="UP000694251">
    <property type="component" value="Chromosome 11"/>
</dbReference>
<gene>
    <name evidence="2" type="ORF">ISN44_As11g007820</name>
</gene>
<feature type="compositionally biased region" description="Basic and acidic residues" evidence="1">
    <location>
        <begin position="1"/>
        <end position="19"/>
    </location>
</feature>